<feature type="signal peptide" evidence="1">
    <location>
        <begin position="1"/>
        <end position="16"/>
    </location>
</feature>
<organism evidence="2">
    <name type="scientific">Anopheles marajoara</name>
    <dbReference type="NCBI Taxonomy" id="58244"/>
    <lineage>
        <taxon>Eukaryota</taxon>
        <taxon>Metazoa</taxon>
        <taxon>Ecdysozoa</taxon>
        <taxon>Arthropoda</taxon>
        <taxon>Hexapoda</taxon>
        <taxon>Insecta</taxon>
        <taxon>Pterygota</taxon>
        <taxon>Neoptera</taxon>
        <taxon>Endopterygota</taxon>
        <taxon>Diptera</taxon>
        <taxon>Nematocera</taxon>
        <taxon>Culicoidea</taxon>
        <taxon>Culicidae</taxon>
        <taxon>Anophelinae</taxon>
        <taxon>Anopheles</taxon>
    </lineage>
</organism>
<dbReference type="AlphaFoldDB" id="A0A2M4C7U1"/>
<evidence type="ECO:0000256" key="1">
    <source>
        <dbReference type="SAM" id="SignalP"/>
    </source>
</evidence>
<protein>
    <submittedName>
        <fullName evidence="2">Putative secreted protein</fullName>
    </submittedName>
</protein>
<evidence type="ECO:0000313" key="2">
    <source>
        <dbReference type="EMBL" id="MBW61319.1"/>
    </source>
</evidence>
<sequence>MSSLLMLLVIARSSMSTTVLTFEELLLQHPWPPFELQPVVESPSPLPPLLPLQYRDVAPTRPLAERISSSLEVTDVRRRCTPVPALEPANRFTADPDARVLVSASGEETSRDRVM</sequence>
<reference evidence="2" key="1">
    <citation type="submission" date="2018-01" db="EMBL/GenBank/DDBJ databases">
        <title>An insight into the sialome of Amazonian anophelines.</title>
        <authorList>
            <person name="Ribeiro J.M."/>
            <person name="Scarpassa V."/>
            <person name="Calvo E."/>
        </authorList>
    </citation>
    <scope>NUCLEOTIDE SEQUENCE</scope>
    <source>
        <tissue evidence="2">Salivary glands</tissue>
    </source>
</reference>
<accession>A0A2M4C7U1</accession>
<feature type="chain" id="PRO_5014901991" evidence="1">
    <location>
        <begin position="17"/>
        <end position="115"/>
    </location>
</feature>
<dbReference type="EMBL" id="GGFJ01012178">
    <property type="protein sequence ID" value="MBW61319.1"/>
    <property type="molecule type" value="Transcribed_RNA"/>
</dbReference>
<keyword evidence="1" id="KW-0732">Signal</keyword>
<name>A0A2M4C7U1_9DIPT</name>
<proteinExistence type="predicted"/>